<dbReference type="SMART" id="SM00448">
    <property type="entry name" value="REC"/>
    <property type="match status" value="1"/>
</dbReference>
<organism evidence="10 11">
    <name type="scientific">Paenibacillus thiaminolyticus</name>
    <name type="common">Bacillus thiaminolyticus</name>
    <dbReference type="NCBI Taxonomy" id="49283"/>
    <lineage>
        <taxon>Bacteria</taxon>
        <taxon>Bacillati</taxon>
        <taxon>Bacillota</taxon>
        <taxon>Bacilli</taxon>
        <taxon>Bacillales</taxon>
        <taxon>Paenibacillaceae</taxon>
        <taxon>Paenibacillus</taxon>
    </lineage>
</organism>
<evidence type="ECO:0000313" key="11">
    <source>
        <dbReference type="Proteomes" id="UP000266177"/>
    </source>
</evidence>
<dbReference type="GO" id="GO:0000156">
    <property type="term" value="F:phosphorelay response regulator activity"/>
    <property type="evidence" value="ECO:0007669"/>
    <property type="project" value="TreeGrafter"/>
</dbReference>
<name>A0A3A3GDB1_PANTH</name>
<dbReference type="FunFam" id="3.40.50.2300:FF:000001">
    <property type="entry name" value="DNA-binding response regulator PhoB"/>
    <property type="match status" value="1"/>
</dbReference>
<dbReference type="Pfam" id="PF00486">
    <property type="entry name" value="Trans_reg_C"/>
    <property type="match status" value="1"/>
</dbReference>
<evidence type="ECO:0000256" key="1">
    <source>
        <dbReference type="ARBA" id="ARBA00022553"/>
    </source>
</evidence>
<sequence>MEIRILVVEDDEHIRTMVQIFLQNAGYRIDTCSDGDDALEQFYNTQYHLIILDIMLPGTNGQELLKEFRKINDTPVLMMTALSDDRNQLTAFTNEVDDYVTKPFSMPILVKRVEALLRRSGAIKKEITAGKLTLFPETYGVEYSGEKIQLSPKEFEILMLLAQNRHKIVSHETLLIKIWGYDFDGNEGIIHASIKKLRDKLPKNLIKTVKGIGYCLEVEDHQA</sequence>
<dbReference type="Gene3D" id="1.10.10.10">
    <property type="entry name" value="Winged helix-like DNA-binding domain superfamily/Winged helix DNA-binding domain"/>
    <property type="match status" value="1"/>
</dbReference>
<keyword evidence="2" id="KW-0902">Two-component regulatory system</keyword>
<dbReference type="RefSeq" id="WP_119796071.1">
    <property type="nucleotide sequence ID" value="NZ_QYZD01000035.1"/>
</dbReference>
<keyword evidence="3" id="KW-0805">Transcription regulation</keyword>
<evidence type="ECO:0000256" key="3">
    <source>
        <dbReference type="ARBA" id="ARBA00023015"/>
    </source>
</evidence>
<evidence type="ECO:0000256" key="4">
    <source>
        <dbReference type="ARBA" id="ARBA00023125"/>
    </source>
</evidence>
<dbReference type="SMART" id="SM00862">
    <property type="entry name" value="Trans_reg_C"/>
    <property type="match status" value="1"/>
</dbReference>
<dbReference type="Gene3D" id="3.40.50.2300">
    <property type="match status" value="1"/>
</dbReference>
<dbReference type="OrthoDB" id="9790442at2"/>
<dbReference type="EMBL" id="QYZD01000035">
    <property type="protein sequence ID" value="RJG20503.1"/>
    <property type="molecule type" value="Genomic_DNA"/>
</dbReference>
<proteinExistence type="predicted"/>
<evidence type="ECO:0000256" key="6">
    <source>
        <dbReference type="PROSITE-ProRule" id="PRU00169"/>
    </source>
</evidence>
<dbReference type="GO" id="GO:0032993">
    <property type="term" value="C:protein-DNA complex"/>
    <property type="evidence" value="ECO:0007669"/>
    <property type="project" value="TreeGrafter"/>
</dbReference>
<dbReference type="SUPFAM" id="SSF52172">
    <property type="entry name" value="CheY-like"/>
    <property type="match status" value="1"/>
</dbReference>
<dbReference type="AlphaFoldDB" id="A0A3A3GDB1"/>
<keyword evidence="4 7" id="KW-0238">DNA-binding</keyword>
<dbReference type="GO" id="GO:0000976">
    <property type="term" value="F:transcription cis-regulatory region binding"/>
    <property type="evidence" value="ECO:0007669"/>
    <property type="project" value="TreeGrafter"/>
</dbReference>
<dbReference type="InterPro" id="IPR011006">
    <property type="entry name" value="CheY-like_superfamily"/>
</dbReference>
<evidence type="ECO:0000256" key="7">
    <source>
        <dbReference type="PROSITE-ProRule" id="PRU01091"/>
    </source>
</evidence>
<feature type="domain" description="OmpR/PhoB-type" evidence="9">
    <location>
        <begin position="124"/>
        <end position="218"/>
    </location>
</feature>
<evidence type="ECO:0000256" key="5">
    <source>
        <dbReference type="ARBA" id="ARBA00023163"/>
    </source>
</evidence>
<evidence type="ECO:0000313" key="10">
    <source>
        <dbReference type="EMBL" id="RJG20503.1"/>
    </source>
</evidence>
<dbReference type="InterPro" id="IPR001867">
    <property type="entry name" value="OmpR/PhoB-type_DNA-bd"/>
</dbReference>
<dbReference type="PROSITE" id="PS51755">
    <property type="entry name" value="OMPR_PHOB"/>
    <property type="match status" value="1"/>
</dbReference>
<dbReference type="InterPro" id="IPR036388">
    <property type="entry name" value="WH-like_DNA-bd_sf"/>
</dbReference>
<keyword evidence="5" id="KW-0804">Transcription</keyword>
<dbReference type="PANTHER" id="PTHR48111">
    <property type="entry name" value="REGULATOR OF RPOS"/>
    <property type="match status" value="1"/>
</dbReference>
<evidence type="ECO:0000256" key="2">
    <source>
        <dbReference type="ARBA" id="ARBA00023012"/>
    </source>
</evidence>
<dbReference type="Pfam" id="PF00072">
    <property type="entry name" value="Response_reg"/>
    <property type="match status" value="1"/>
</dbReference>
<feature type="modified residue" description="4-aspartylphosphate" evidence="6">
    <location>
        <position position="53"/>
    </location>
</feature>
<evidence type="ECO:0000259" key="9">
    <source>
        <dbReference type="PROSITE" id="PS51755"/>
    </source>
</evidence>
<dbReference type="GO" id="GO:0006355">
    <property type="term" value="P:regulation of DNA-templated transcription"/>
    <property type="evidence" value="ECO:0007669"/>
    <property type="project" value="InterPro"/>
</dbReference>
<feature type="DNA-binding region" description="OmpR/PhoB-type" evidence="7">
    <location>
        <begin position="124"/>
        <end position="218"/>
    </location>
</feature>
<reference evidence="10 11" key="1">
    <citation type="submission" date="2018-09" db="EMBL/GenBank/DDBJ databases">
        <title>Paenibacillus SK2017-BO5.</title>
        <authorList>
            <person name="Piskunova J.V."/>
            <person name="Dubiley S.A."/>
            <person name="Severinov K.V."/>
        </authorList>
    </citation>
    <scope>NUCLEOTIDE SEQUENCE [LARGE SCALE GENOMIC DNA]</scope>
    <source>
        <strain evidence="10 11">BO5</strain>
    </source>
</reference>
<comment type="caution">
    <text evidence="10">The sequence shown here is derived from an EMBL/GenBank/DDBJ whole genome shotgun (WGS) entry which is preliminary data.</text>
</comment>
<dbReference type="GO" id="GO:0005829">
    <property type="term" value="C:cytosol"/>
    <property type="evidence" value="ECO:0007669"/>
    <property type="project" value="TreeGrafter"/>
</dbReference>
<accession>A0A3A3GDB1</accession>
<dbReference type="PROSITE" id="PS50110">
    <property type="entry name" value="RESPONSE_REGULATORY"/>
    <property type="match status" value="1"/>
</dbReference>
<evidence type="ECO:0000259" key="8">
    <source>
        <dbReference type="PROSITE" id="PS50110"/>
    </source>
</evidence>
<protein>
    <submittedName>
        <fullName evidence="10">DNA-binding response regulator</fullName>
    </submittedName>
</protein>
<feature type="domain" description="Response regulatory" evidence="8">
    <location>
        <begin position="4"/>
        <end position="117"/>
    </location>
</feature>
<dbReference type="PANTHER" id="PTHR48111:SF32">
    <property type="entry name" value="STAGE 0 SPORULATION PROTEIN A HOMOLOG"/>
    <property type="match status" value="1"/>
</dbReference>
<dbReference type="InterPro" id="IPR001789">
    <property type="entry name" value="Sig_transdc_resp-reg_receiver"/>
</dbReference>
<dbReference type="CDD" id="cd00383">
    <property type="entry name" value="trans_reg_C"/>
    <property type="match status" value="1"/>
</dbReference>
<gene>
    <name evidence="10" type="ORF">DQX05_25025</name>
</gene>
<dbReference type="Proteomes" id="UP000266177">
    <property type="component" value="Unassembled WGS sequence"/>
</dbReference>
<dbReference type="InterPro" id="IPR039420">
    <property type="entry name" value="WalR-like"/>
</dbReference>
<keyword evidence="1 6" id="KW-0597">Phosphoprotein</keyword>